<organism evidence="1 2">
    <name type="scientific">Ornithinimicrobium ciconiae</name>
    <dbReference type="NCBI Taxonomy" id="2594265"/>
    <lineage>
        <taxon>Bacteria</taxon>
        <taxon>Bacillati</taxon>
        <taxon>Actinomycetota</taxon>
        <taxon>Actinomycetes</taxon>
        <taxon>Micrococcales</taxon>
        <taxon>Ornithinimicrobiaceae</taxon>
        <taxon>Ornithinimicrobium</taxon>
    </lineage>
</organism>
<keyword evidence="2" id="KW-1185">Reference proteome</keyword>
<reference evidence="1 2" key="1">
    <citation type="submission" date="2019-07" db="EMBL/GenBank/DDBJ databases">
        <title>complete genome sequencing of Ornithinimicrobium sp. H23M54.</title>
        <authorList>
            <person name="Bae J.-W."/>
            <person name="Lee S.-Y."/>
        </authorList>
    </citation>
    <scope>NUCLEOTIDE SEQUENCE [LARGE SCALE GENOMIC DNA]</scope>
    <source>
        <strain evidence="1 2">H23M54</strain>
    </source>
</reference>
<sequence>MSDVFTWQYGDAQGNPIPDLGLTGVAFPSQAEAEAWLSEEWHTLADAGVKSVTLLSSDQEVYGPMSLSPADLE</sequence>
<name>A0A516GA26_9MICO</name>
<dbReference type="RefSeq" id="WP_143783057.1">
    <property type="nucleotide sequence ID" value="NZ_CP041616.1"/>
</dbReference>
<dbReference type="KEGG" id="orz:FNH13_08505"/>
<dbReference type="EMBL" id="CP041616">
    <property type="protein sequence ID" value="QDO88379.1"/>
    <property type="molecule type" value="Genomic_DNA"/>
</dbReference>
<dbReference type="OrthoDB" id="3214648at2"/>
<accession>A0A516GA26</accession>
<gene>
    <name evidence="1" type="ORF">FNH13_08505</name>
</gene>
<protein>
    <submittedName>
        <fullName evidence="1">Uncharacterized protein</fullName>
    </submittedName>
</protein>
<dbReference type="Proteomes" id="UP000315395">
    <property type="component" value="Chromosome"/>
</dbReference>
<evidence type="ECO:0000313" key="1">
    <source>
        <dbReference type="EMBL" id="QDO88379.1"/>
    </source>
</evidence>
<proteinExistence type="predicted"/>
<dbReference type="AlphaFoldDB" id="A0A516GA26"/>
<evidence type="ECO:0000313" key="2">
    <source>
        <dbReference type="Proteomes" id="UP000315395"/>
    </source>
</evidence>